<evidence type="ECO:0000313" key="2">
    <source>
        <dbReference type="EMBL" id="CAB5224315.1"/>
    </source>
</evidence>
<feature type="region of interest" description="Disordered" evidence="1">
    <location>
        <begin position="1"/>
        <end position="22"/>
    </location>
</feature>
<name>A0A6J7X1B8_9CAUD</name>
<gene>
    <name evidence="2" type="ORF">UFOVP393_54</name>
</gene>
<reference evidence="2" key="1">
    <citation type="submission" date="2020-05" db="EMBL/GenBank/DDBJ databases">
        <authorList>
            <person name="Chiriac C."/>
            <person name="Salcher M."/>
            <person name="Ghai R."/>
            <person name="Kavagutti S V."/>
        </authorList>
    </citation>
    <scope>NUCLEOTIDE SEQUENCE</scope>
</reference>
<protein>
    <submittedName>
        <fullName evidence="2">Uncharacterized protein</fullName>
    </submittedName>
</protein>
<evidence type="ECO:0000256" key="1">
    <source>
        <dbReference type="SAM" id="MobiDB-lite"/>
    </source>
</evidence>
<sequence>MNYFTVNPALPHPDTDGEGPLPTLSEAVDFARKVLNNENANMFTRRQAAFDLLLAFENHKDAP</sequence>
<accession>A0A6J7X1B8</accession>
<proteinExistence type="predicted"/>
<dbReference type="EMBL" id="LR798335">
    <property type="protein sequence ID" value="CAB5224315.1"/>
    <property type="molecule type" value="Genomic_DNA"/>
</dbReference>
<organism evidence="2">
    <name type="scientific">uncultured Caudovirales phage</name>
    <dbReference type="NCBI Taxonomy" id="2100421"/>
    <lineage>
        <taxon>Viruses</taxon>
        <taxon>Duplodnaviria</taxon>
        <taxon>Heunggongvirae</taxon>
        <taxon>Uroviricota</taxon>
        <taxon>Caudoviricetes</taxon>
        <taxon>Peduoviridae</taxon>
        <taxon>Maltschvirus</taxon>
        <taxon>Maltschvirus maltsch</taxon>
    </lineage>
</organism>